<evidence type="ECO:0000313" key="1">
    <source>
        <dbReference type="EMBL" id="ESQ29655.1"/>
    </source>
</evidence>
<accession>V4JW42</accession>
<dbReference type="Gramene" id="ESQ29655">
    <property type="protein sequence ID" value="ESQ29655"/>
    <property type="gene ID" value="EUTSA_v10023793mg"/>
</dbReference>
<dbReference type="Proteomes" id="UP000030689">
    <property type="component" value="Unassembled WGS sequence"/>
</dbReference>
<evidence type="ECO:0000313" key="2">
    <source>
        <dbReference type="Proteomes" id="UP000030689"/>
    </source>
</evidence>
<reference evidence="1 2" key="1">
    <citation type="journal article" date="2013" name="Front. Plant Sci.">
        <title>The Reference Genome of the Halophytic Plant Eutrema salsugineum.</title>
        <authorList>
            <person name="Yang R."/>
            <person name="Jarvis D.E."/>
            <person name="Chen H."/>
            <person name="Beilstein M.A."/>
            <person name="Grimwood J."/>
            <person name="Jenkins J."/>
            <person name="Shu S."/>
            <person name="Prochnik S."/>
            <person name="Xin M."/>
            <person name="Ma C."/>
            <person name="Schmutz J."/>
            <person name="Wing R.A."/>
            <person name="Mitchell-Olds T."/>
            <person name="Schumaker K.S."/>
            <person name="Wang X."/>
        </authorList>
    </citation>
    <scope>NUCLEOTIDE SEQUENCE [LARGE SCALE GENOMIC DNA]</scope>
</reference>
<protein>
    <submittedName>
        <fullName evidence="1">Uncharacterized protein</fullName>
    </submittedName>
</protein>
<dbReference type="EMBL" id="KI517881">
    <property type="protein sequence ID" value="ESQ29655.1"/>
    <property type="molecule type" value="Genomic_DNA"/>
</dbReference>
<organism evidence="1 2">
    <name type="scientific">Eutrema salsugineum</name>
    <name type="common">Saltwater cress</name>
    <name type="synonym">Sisymbrium salsugineum</name>
    <dbReference type="NCBI Taxonomy" id="72664"/>
    <lineage>
        <taxon>Eukaryota</taxon>
        <taxon>Viridiplantae</taxon>
        <taxon>Streptophyta</taxon>
        <taxon>Embryophyta</taxon>
        <taxon>Tracheophyta</taxon>
        <taxon>Spermatophyta</taxon>
        <taxon>Magnoliopsida</taxon>
        <taxon>eudicotyledons</taxon>
        <taxon>Gunneridae</taxon>
        <taxon>Pentapetalae</taxon>
        <taxon>rosids</taxon>
        <taxon>malvids</taxon>
        <taxon>Brassicales</taxon>
        <taxon>Brassicaceae</taxon>
        <taxon>Eutremeae</taxon>
        <taxon>Eutrema</taxon>
    </lineage>
</organism>
<sequence length="68" mass="8022">MNLQVTIQTLTKMLLEMMTIIKRVVHRLFSQSFLLRLVHVLFDFTVCNSLSRAKQESFQENGKQLPRI</sequence>
<keyword evidence="2" id="KW-1185">Reference proteome</keyword>
<proteinExistence type="predicted"/>
<dbReference type="KEGG" id="eus:EUTSA_v10023793mg"/>
<gene>
    <name evidence="1" type="ORF">EUTSA_v10023793mg</name>
</gene>
<name>V4JW42_EUTSA</name>
<dbReference type="AlphaFoldDB" id="V4JW42"/>